<feature type="domain" description="Integrase catalytic" evidence="2">
    <location>
        <begin position="33"/>
        <end position="122"/>
    </location>
</feature>
<evidence type="ECO:0000259" key="2">
    <source>
        <dbReference type="PROSITE" id="PS50994"/>
    </source>
</evidence>
<dbReference type="Gene3D" id="3.30.420.10">
    <property type="entry name" value="Ribonuclease H-like superfamily/Ribonuclease H"/>
    <property type="match status" value="1"/>
</dbReference>
<protein>
    <recommendedName>
        <fullName evidence="2">Integrase catalytic domain-containing protein</fullName>
    </recommendedName>
</protein>
<dbReference type="Proteomes" id="UP001458880">
    <property type="component" value="Unassembled WGS sequence"/>
</dbReference>
<dbReference type="InterPro" id="IPR012337">
    <property type="entry name" value="RNaseH-like_sf"/>
</dbReference>
<feature type="compositionally biased region" description="Basic and acidic residues" evidence="1">
    <location>
        <begin position="171"/>
        <end position="190"/>
    </location>
</feature>
<reference evidence="3 4" key="1">
    <citation type="journal article" date="2024" name="BMC Genomics">
        <title>De novo assembly and annotation of Popillia japonica's genome with initial clues to its potential as an invasive pest.</title>
        <authorList>
            <person name="Cucini C."/>
            <person name="Boschi S."/>
            <person name="Funari R."/>
            <person name="Cardaioli E."/>
            <person name="Iannotti N."/>
            <person name="Marturano G."/>
            <person name="Paoli F."/>
            <person name="Bruttini M."/>
            <person name="Carapelli A."/>
            <person name="Frati F."/>
            <person name="Nardi F."/>
        </authorList>
    </citation>
    <scope>NUCLEOTIDE SEQUENCE [LARGE SCALE GENOMIC DNA]</scope>
    <source>
        <strain evidence="3">DMR45628</strain>
    </source>
</reference>
<gene>
    <name evidence="3" type="ORF">QE152_g29477</name>
</gene>
<evidence type="ECO:0000256" key="1">
    <source>
        <dbReference type="SAM" id="MobiDB-lite"/>
    </source>
</evidence>
<feature type="compositionally biased region" description="Basic and acidic residues" evidence="1">
    <location>
        <begin position="150"/>
        <end position="161"/>
    </location>
</feature>
<organism evidence="3 4">
    <name type="scientific">Popillia japonica</name>
    <name type="common">Japanese beetle</name>
    <dbReference type="NCBI Taxonomy" id="7064"/>
    <lineage>
        <taxon>Eukaryota</taxon>
        <taxon>Metazoa</taxon>
        <taxon>Ecdysozoa</taxon>
        <taxon>Arthropoda</taxon>
        <taxon>Hexapoda</taxon>
        <taxon>Insecta</taxon>
        <taxon>Pterygota</taxon>
        <taxon>Neoptera</taxon>
        <taxon>Endopterygota</taxon>
        <taxon>Coleoptera</taxon>
        <taxon>Polyphaga</taxon>
        <taxon>Scarabaeiformia</taxon>
        <taxon>Scarabaeidae</taxon>
        <taxon>Rutelinae</taxon>
        <taxon>Popillia</taxon>
    </lineage>
</organism>
<evidence type="ECO:0000313" key="3">
    <source>
        <dbReference type="EMBL" id="KAK9703130.1"/>
    </source>
</evidence>
<feature type="region of interest" description="Disordered" evidence="1">
    <location>
        <begin position="134"/>
        <end position="190"/>
    </location>
</feature>
<dbReference type="GO" id="GO:0003676">
    <property type="term" value="F:nucleic acid binding"/>
    <property type="evidence" value="ECO:0007669"/>
    <property type="project" value="InterPro"/>
</dbReference>
<comment type="caution">
    <text evidence="3">The sequence shown here is derived from an EMBL/GenBank/DDBJ whole genome shotgun (WGS) entry which is preliminary data.</text>
</comment>
<proteinExistence type="predicted"/>
<dbReference type="PROSITE" id="PS50994">
    <property type="entry name" value="INTEGRASE"/>
    <property type="match status" value="1"/>
</dbReference>
<keyword evidence="4" id="KW-1185">Reference proteome</keyword>
<dbReference type="InterPro" id="IPR036397">
    <property type="entry name" value="RNaseH_sf"/>
</dbReference>
<sequence>MVCHTFGVQFRNRAGKEMNHVDCLSRATVKAATSAGKVFTENPFQKLCAKYTIRHQPTASRYPQANGIANSKMKNMVPVIVTPIDFKEETWDKHLKATERKINTTFNKTMGTTPLEYLYGSTHTFEGASIEHRQNRYDDDSEEENEEQPQEERTEQKKSETHTTGTEQEWLSDHQKENSEHASEKSEPGG</sequence>
<dbReference type="GO" id="GO:0015074">
    <property type="term" value="P:DNA integration"/>
    <property type="evidence" value="ECO:0007669"/>
    <property type="project" value="InterPro"/>
</dbReference>
<dbReference type="InterPro" id="IPR001584">
    <property type="entry name" value="Integrase_cat-core"/>
</dbReference>
<accession>A0AAW1JGZ2</accession>
<dbReference type="AlphaFoldDB" id="A0AAW1JGZ2"/>
<feature type="compositionally biased region" description="Acidic residues" evidence="1">
    <location>
        <begin position="139"/>
        <end position="149"/>
    </location>
</feature>
<name>A0AAW1JGZ2_POPJA</name>
<evidence type="ECO:0000313" key="4">
    <source>
        <dbReference type="Proteomes" id="UP001458880"/>
    </source>
</evidence>
<dbReference type="EMBL" id="JASPKY010000375">
    <property type="protein sequence ID" value="KAK9703130.1"/>
    <property type="molecule type" value="Genomic_DNA"/>
</dbReference>
<dbReference type="SUPFAM" id="SSF53098">
    <property type="entry name" value="Ribonuclease H-like"/>
    <property type="match status" value="1"/>
</dbReference>